<dbReference type="GO" id="GO:0047804">
    <property type="term" value="F:cysteine-S-conjugate beta-lyase activity"/>
    <property type="evidence" value="ECO:0007669"/>
    <property type="project" value="UniProtKB-EC"/>
</dbReference>
<dbReference type="KEGG" id="cim:CIMG_08682"/>
<dbReference type="NCBIfam" id="TIGR01329">
    <property type="entry name" value="cysta_beta_ly_E"/>
    <property type="match status" value="1"/>
</dbReference>
<evidence type="ECO:0000256" key="5">
    <source>
        <dbReference type="ARBA" id="ARBA00022898"/>
    </source>
</evidence>
<evidence type="ECO:0000256" key="6">
    <source>
        <dbReference type="ARBA" id="ARBA00023167"/>
    </source>
</evidence>
<dbReference type="GeneID" id="4560506"/>
<dbReference type="InterPro" id="IPR006238">
    <property type="entry name" value="Cys_b_lyase_euk"/>
</dbReference>
<keyword evidence="6" id="KW-0486">Methionine biosynthesis</keyword>
<evidence type="ECO:0000256" key="14">
    <source>
        <dbReference type="RuleBase" id="RU362118"/>
    </source>
</evidence>
<keyword evidence="5 13" id="KW-0663">Pyridoxal phosphate</keyword>
<evidence type="ECO:0000313" key="17">
    <source>
        <dbReference type="Proteomes" id="UP000001261"/>
    </source>
</evidence>
<dbReference type="Gene3D" id="3.40.640.10">
    <property type="entry name" value="Type I PLP-dependent aspartate aminotransferase-like (Major domain)"/>
    <property type="match status" value="1"/>
</dbReference>
<evidence type="ECO:0000256" key="11">
    <source>
        <dbReference type="ARBA" id="ARBA00047625"/>
    </source>
</evidence>
<keyword evidence="17" id="KW-1185">Reference proteome</keyword>
<evidence type="ECO:0000256" key="9">
    <source>
        <dbReference type="ARBA" id="ARBA00047213"/>
    </source>
</evidence>
<dbReference type="InterPro" id="IPR015424">
    <property type="entry name" value="PyrdxlP-dep_Trfase"/>
</dbReference>
<dbReference type="RefSeq" id="XP_001241519.1">
    <property type="nucleotide sequence ID" value="XM_001241518.2"/>
</dbReference>
<dbReference type="FunFam" id="3.90.1150.10:FF:000013">
    <property type="entry name" value="Cystathionine beta-lyase"/>
    <property type="match status" value="1"/>
</dbReference>
<evidence type="ECO:0000313" key="16">
    <source>
        <dbReference type="EMBL" id="EAS29936.1"/>
    </source>
</evidence>
<comment type="catalytic activity">
    <reaction evidence="10">
        <text>L,L-cystathionine + H2O = L-homocysteine + pyruvate + NH4(+)</text>
        <dbReference type="Rhea" id="RHEA:13965"/>
        <dbReference type="ChEBI" id="CHEBI:15361"/>
        <dbReference type="ChEBI" id="CHEBI:15377"/>
        <dbReference type="ChEBI" id="CHEBI:28938"/>
        <dbReference type="ChEBI" id="CHEBI:58161"/>
        <dbReference type="ChEBI" id="CHEBI:58199"/>
    </reaction>
</comment>
<evidence type="ECO:0000256" key="3">
    <source>
        <dbReference type="ARBA" id="ARBA00012224"/>
    </source>
</evidence>
<dbReference type="VEuPathDB" id="FungiDB:CIMG_08682"/>
<dbReference type="Pfam" id="PF01053">
    <property type="entry name" value="Cys_Met_Meta_PP"/>
    <property type="match status" value="1"/>
</dbReference>
<dbReference type="GO" id="GO:0030170">
    <property type="term" value="F:pyridoxal phosphate binding"/>
    <property type="evidence" value="ECO:0007669"/>
    <property type="project" value="InterPro"/>
</dbReference>
<dbReference type="PIRSF" id="PIRSF001434">
    <property type="entry name" value="CGS"/>
    <property type="match status" value="1"/>
</dbReference>
<comment type="similarity">
    <text evidence="2 14">Belongs to the trans-sulfuration enzymes family.</text>
</comment>
<dbReference type="PANTHER" id="PTHR11808">
    <property type="entry name" value="TRANS-SULFURATION ENZYME FAMILY MEMBER"/>
    <property type="match status" value="1"/>
</dbReference>
<organism evidence="16 17">
    <name type="scientific">Coccidioides immitis (strain RS)</name>
    <name type="common">Valley fever fungus</name>
    <dbReference type="NCBI Taxonomy" id="246410"/>
    <lineage>
        <taxon>Eukaryota</taxon>
        <taxon>Fungi</taxon>
        <taxon>Dikarya</taxon>
        <taxon>Ascomycota</taxon>
        <taxon>Pezizomycotina</taxon>
        <taxon>Eurotiomycetes</taxon>
        <taxon>Eurotiomycetidae</taxon>
        <taxon>Onygenales</taxon>
        <taxon>Onygenaceae</taxon>
        <taxon>Coccidioides</taxon>
    </lineage>
</organism>
<evidence type="ECO:0000256" key="15">
    <source>
        <dbReference type="SAM" id="MobiDB-lite"/>
    </source>
</evidence>
<evidence type="ECO:0000256" key="8">
    <source>
        <dbReference type="ARBA" id="ARBA00046315"/>
    </source>
</evidence>
<dbReference type="PROSITE" id="PS00868">
    <property type="entry name" value="CYS_MET_METAB_PP"/>
    <property type="match status" value="1"/>
</dbReference>
<dbReference type="InterPro" id="IPR000277">
    <property type="entry name" value="Cys/Met-Metab_PyrdxlP-dep_enz"/>
</dbReference>
<dbReference type="GO" id="GO:0071266">
    <property type="term" value="P:'de novo' L-methionine biosynthetic process"/>
    <property type="evidence" value="ECO:0007669"/>
    <property type="project" value="InterPro"/>
</dbReference>
<dbReference type="OMA" id="NCIGATG"/>
<name>A0A0E1RX08_COCIM</name>
<protein>
    <recommendedName>
        <fullName evidence="12">Cystathionine beta-lyase</fullName>
        <ecNumber evidence="3">4.4.1.13</ecNumber>
    </recommendedName>
    <alternativeName>
        <fullName evidence="9">Cysteine-S-conjugate beta-lyase</fullName>
    </alternativeName>
</protein>
<feature type="compositionally biased region" description="Polar residues" evidence="15">
    <location>
        <begin position="1"/>
        <end position="18"/>
    </location>
</feature>
<dbReference type="EMBL" id="GG704913">
    <property type="protein sequence ID" value="EAS29936.1"/>
    <property type="molecule type" value="Genomic_DNA"/>
</dbReference>
<keyword evidence="4" id="KW-0028">Amino-acid biosynthesis</keyword>
<dbReference type="Proteomes" id="UP000001261">
    <property type="component" value="Unassembled WGS sequence"/>
</dbReference>
<dbReference type="InParanoid" id="A0A0E1RX08"/>
<dbReference type="FunCoup" id="A0A0E1RX08">
    <property type="interactions" value="131"/>
</dbReference>
<evidence type="ECO:0000256" key="4">
    <source>
        <dbReference type="ARBA" id="ARBA00022605"/>
    </source>
</evidence>
<dbReference type="InterPro" id="IPR054542">
    <property type="entry name" value="Cys_met_metab_PP"/>
</dbReference>
<comment type="pathway">
    <text evidence="8">Amino-acid biosynthesis; L-methionine biosynthesis via de novo pathway; L-homocysteine from L-cystathionine: step 1/1.</text>
</comment>
<dbReference type="OrthoDB" id="2545919at2759"/>
<comment type="catalytic activity">
    <reaction evidence="11">
        <text>an S-substituted L-cysteine + H2O = a thiol + pyruvate + NH4(+)</text>
        <dbReference type="Rhea" id="RHEA:18121"/>
        <dbReference type="ChEBI" id="CHEBI:15361"/>
        <dbReference type="ChEBI" id="CHEBI:15377"/>
        <dbReference type="ChEBI" id="CHEBI:28938"/>
        <dbReference type="ChEBI" id="CHEBI:29256"/>
        <dbReference type="ChEBI" id="CHEBI:58717"/>
        <dbReference type="EC" id="4.4.1.13"/>
    </reaction>
</comment>
<dbReference type="InterPro" id="IPR015422">
    <property type="entry name" value="PyrdxlP-dep_Trfase_small"/>
</dbReference>
<evidence type="ECO:0000256" key="12">
    <source>
        <dbReference type="ARBA" id="ARBA00072331"/>
    </source>
</evidence>
<evidence type="ECO:0000256" key="7">
    <source>
        <dbReference type="ARBA" id="ARBA00023239"/>
    </source>
</evidence>
<dbReference type="InterPro" id="IPR015421">
    <property type="entry name" value="PyrdxlP-dep_Trfase_major"/>
</dbReference>
<keyword evidence="7" id="KW-0456">Lyase</keyword>
<dbReference type="SUPFAM" id="SSF53383">
    <property type="entry name" value="PLP-dependent transferases"/>
    <property type="match status" value="1"/>
</dbReference>
<gene>
    <name evidence="16" type="ORF">CIMG_08682</name>
</gene>
<dbReference type="FunFam" id="3.40.640.10:FF:000009">
    <property type="entry name" value="Cystathionine gamma-synthase homolog"/>
    <property type="match status" value="1"/>
</dbReference>
<sequence length="458" mass="49185">MSDSEAFSGANSGNSPAENVSAVRKAFSKVDLAGHNLPPSPAPSSPRTGRRYALATELVYTEGNDQYKASSMPIYQSATFKQNSGGGGGEYDYTRSGNPTRTHLERHLAKIMSAQRALVVSSGMAALDVITRLLKPGDEVITGDDLYGGTHRLLKYLSTHGGIIVHHVDTTTPEKVGEVLGPNTAMVLLETPTNPLIKIVDIARIATMTHEANPNALVAVDNTMLSPLLLNPLDLGADIVYESGTKYLSGHHDLMAGVIAVNNLSLGEKLYFPINASGCGLSPFDSWLLLRGVKTLKVRMEQQQSNAQQIAEFLESHGFRVRYPGLKSHPQYDLHRSMARGAGAVLSFETGDVAMSERIVESAKLWAISVSFGCVNSLISMPCRMSHASIDAKTRQERAMPEDLIRLCVGIEDVDDLIDDLRRALVQAGAVSVTVDGFQSVNQPEAAASEAQNTIGTA</sequence>
<evidence type="ECO:0000256" key="13">
    <source>
        <dbReference type="PIRSR" id="PIRSR001434-2"/>
    </source>
</evidence>
<dbReference type="STRING" id="246410.A0A0E1RX08"/>
<feature type="region of interest" description="Disordered" evidence="15">
    <location>
        <begin position="1"/>
        <end position="22"/>
    </location>
</feature>
<proteinExistence type="inferred from homology"/>
<reference evidence="17" key="2">
    <citation type="journal article" date="2010" name="Genome Res.">
        <title>Population genomic sequencing of Coccidioides fungi reveals recent hybridization and transposon control.</title>
        <authorList>
            <person name="Neafsey D.E."/>
            <person name="Barker B.M."/>
            <person name="Sharpton T.J."/>
            <person name="Stajich J.E."/>
            <person name="Park D.J."/>
            <person name="Whiston E."/>
            <person name="Hung C.-Y."/>
            <person name="McMahan C."/>
            <person name="White J."/>
            <person name="Sykes S."/>
            <person name="Heiman D."/>
            <person name="Young S."/>
            <person name="Zeng Q."/>
            <person name="Abouelleil A."/>
            <person name="Aftuck L."/>
            <person name="Bessette D."/>
            <person name="Brown A."/>
            <person name="FitzGerald M."/>
            <person name="Lui A."/>
            <person name="Macdonald J.P."/>
            <person name="Priest M."/>
            <person name="Orbach M.J."/>
            <person name="Galgiani J.N."/>
            <person name="Kirkland T.N."/>
            <person name="Cole G.T."/>
            <person name="Birren B.W."/>
            <person name="Henn M.R."/>
            <person name="Taylor J.W."/>
            <person name="Rounsley S.D."/>
        </authorList>
    </citation>
    <scope>GENOME REANNOTATION</scope>
    <source>
        <strain evidence="17">RS</strain>
    </source>
</reference>
<dbReference type="Gene3D" id="3.90.1150.10">
    <property type="entry name" value="Aspartate Aminotransferase, domain 1"/>
    <property type="match status" value="1"/>
</dbReference>
<dbReference type="GO" id="GO:0005737">
    <property type="term" value="C:cytoplasm"/>
    <property type="evidence" value="ECO:0007669"/>
    <property type="project" value="TreeGrafter"/>
</dbReference>
<evidence type="ECO:0000256" key="10">
    <source>
        <dbReference type="ARBA" id="ARBA00047517"/>
    </source>
</evidence>
<reference evidence="17" key="1">
    <citation type="journal article" date="2009" name="Genome Res.">
        <title>Comparative genomic analyses of the human fungal pathogens Coccidioides and their relatives.</title>
        <authorList>
            <person name="Sharpton T.J."/>
            <person name="Stajich J.E."/>
            <person name="Rounsley S.D."/>
            <person name="Gardner M.J."/>
            <person name="Wortman J.R."/>
            <person name="Jordar V.S."/>
            <person name="Maiti R."/>
            <person name="Kodira C.D."/>
            <person name="Neafsey D.E."/>
            <person name="Zeng Q."/>
            <person name="Hung C.-Y."/>
            <person name="McMahan C."/>
            <person name="Muszewska A."/>
            <person name="Grynberg M."/>
            <person name="Mandel M.A."/>
            <person name="Kellner E.M."/>
            <person name="Barker B.M."/>
            <person name="Galgiani J.N."/>
            <person name="Orbach M.J."/>
            <person name="Kirkland T.N."/>
            <person name="Cole G.T."/>
            <person name="Henn M.R."/>
            <person name="Birren B.W."/>
            <person name="Taylor J.W."/>
        </authorList>
    </citation>
    <scope>NUCLEOTIDE SEQUENCE [LARGE SCALE GENOMIC DNA]</scope>
    <source>
        <strain evidence="17">RS</strain>
    </source>
</reference>
<dbReference type="GO" id="GO:0019346">
    <property type="term" value="P:transsulfuration"/>
    <property type="evidence" value="ECO:0007669"/>
    <property type="project" value="InterPro"/>
</dbReference>
<accession>A0A0E1RX08</accession>
<evidence type="ECO:0000256" key="2">
    <source>
        <dbReference type="ARBA" id="ARBA00009077"/>
    </source>
</evidence>
<dbReference type="EC" id="4.4.1.13" evidence="3"/>
<feature type="modified residue" description="N6-(pyridoxal phosphate)lysine" evidence="13">
    <location>
        <position position="246"/>
    </location>
</feature>
<dbReference type="AlphaFoldDB" id="A0A0E1RX08"/>
<comment type="cofactor">
    <cofactor evidence="1 14">
        <name>pyridoxal 5'-phosphate</name>
        <dbReference type="ChEBI" id="CHEBI:597326"/>
    </cofactor>
</comment>
<dbReference type="PANTHER" id="PTHR11808:SF50">
    <property type="entry name" value="CYSTATHIONINE BETA-LYASE"/>
    <property type="match status" value="1"/>
</dbReference>
<evidence type="ECO:0000256" key="1">
    <source>
        <dbReference type="ARBA" id="ARBA00001933"/>
    </source>
</evidence>
<dbReference type="CDD" id="cd00614">
    <property type="entry name" value="CGS_like"/>
    <property type="match status" value="1"/>
</dbReference>